<dbReference type="PANTHER" id="PTHR45947:SF3">
    <property type="entry name" value="SULFOQUINOVOSYL TRANSFERASE SQD2"/>
    <property type="match status" value="1"/>
</dbReference>
<dbReference type="InterPro" id="IPR028098">
    <property type="entry name" value="Glyco_trans_4-like_N"/>
</dbReference>
<feature type="domain" description="Glycosyl transferase family 1" evidence="3">
    <location>
        <begin position="194"/>
        <end position="318"/>
    </location>
</feature>
<keyword evidence="6" id="KW-1185">Reference proteome</keyword>
<dbReference type="Pfam" id="PF00534">
    <property type="entry name" value="Glycos_transf_1"/>
    <property type="match status" value="1"/>
</dbReference>
<keyword evidence="2 5" id="KW-0808">Transferase</keyword>
<dbReference type="AlphaFoldDB" id="A0A7X0L229"/>
<dbReference type="SUPFAM" id="SSF53756">
    <property type="entry name" value="UDP-Glycosyltransferase/glycogen phosphorylase"/>
    <property type="match status" value="1"/>
</dbReference>
<evidence type="ECO:0000313" key="5">
    <source>
        <dbReference type="EMBL" id="MBB6399301.1"/>
    </source>
</evidence>
<keyword evidence="1" id="KW-0328">Glycosyltransferase</keyword>
<organism evidence="5 6">
    <name type="scientific">Actinomadura coerulea</name>
    <dbReference type="NCBI Taxonomy" id="46159"/>
    <lineage>
        <taxon>Bacteria</taxon>
        <taxon>Bacillati</taxon>
        <taxon>Actinomycetota</taxon>
        <taxon>Actinomycetes</taxon>
        <taxon>Streptosporangiales</taxon>
        <taxon>Thermomonosporaceae</taxon>
        <taxon>Actinomadura</taxon>
    </lineage>
</organism>
<name>A0A7X0L229_9ACTN</name>
<accession>A0A7X0L229</accession>
<dbReference type="Gene3D" id="3.40.50.2000">
    <property type="entry name" value="Glycogen Phosphorylase B"/>
    <property type="match status" value="2"/>
</dbReference>
<dbReference type="InterPro" id="IPR001296">
    <property type="entry name" value="Glyco_trans_1"/>
</dbReference>
<comment type="caution">
    <text evidence="5">The sequence shown here is derived from an EMBL/GenBank/DDBJ whole genome shotgun (WGS) entry which is preliminary data.</text>
</comment>
<dbReference type="RefSeq" id="WP_185031095.1">
    <property type="nucleotide sequence ID" value="NZ_JACHMQ010000001.1"/>
</dbReference>
<evidence type="ECO:0000256" key="2">
    <source>
        <dbReference type="ARBA" id="ARBA00022679"/>
    </source>
</evidence>
<evidence type="ECO:0000256" key="1">
    <source>
        <dbReference type="ARBA" id="ARBA00022676"/>
    </source>
</evidence>
<evidence type="ECO:0000259" key="4">
    <source>
        <dbReference type="Pfam" id="PF13439"/>
    </source>
</evidence>
<dbReference type="GO" id="GO:0016757">
    <property type="term" value="F:glycosyltransferase activity"/>
    <property type="evidence" value="ECO:0007669"/>
    <property type="project" value="UniProtKB-KW"/>
</dbReference>
<dbReference type="InterPro" id="IPR050194">
    <property type="entry name" value="Glycosyltransferase_grp1"/>
</dbReference>
<sequence>MRSQTGVPGRAGVPGGQIGMIQIARALPPLGTEVSLFVGGPRMAYFAGLDDLDPRYLRWPTWLDTAIASAPGGVRALGRRLRRRRWLAAVTALPEFAGADVIHVQGLEDAEALLDRVDGPIVVTHWGRVGRWLPTGTDARADELLAERISRIRAGARIVAIGQAQAQALTDAGLPPSAVIPPGIDLEHFAPGDRARARGTLGLPSDAKIVLYVGRLAADKNVETVLSAFAGISAKVGNSRLLVVGDGPFRQDLQRAAARLGVEASVSFLSFVPHQQLPAYYQAADVTVVPSNLLETFCMVALEAIACRCPLVVTDQVPEILNDFPDVPSVSPYDVAGFQKHMLAALRGELGPAADGRVSEYAWSGIARQYADLYQTADRRGGGETSSR</sequence>
<dbReference type="EMBL" id="JACHMQ010000001">
    <property type="protein sequence ID" value="MBB6399301.1"/>
    <property type="molecule type" value="Genomic_DNA"/>
</dbReference>
<dbReference type="Proteomes" id="UP000546324">
    <property type="component" value="Unassembled WGS sequence"/>
</dbReference>
<gene>
    <name evidence="5" type="ORF">BKA00_006215</name>
</gene>
<dbReference type="Pfam" id="PF13439">
    <property type="entry name" value="Glyco_transf_4"/>
    <property type="match status" value="1"/>
</dbReference>
<feature type="domain" description="Glycosyltransferase subfamily 4-like N-terminal" evidence="4">
    <location>
        <begin position="15"/>
        <end position="187"/>
    </location>
</feature>
<dbReference type="PANTHER" id="PTHR45947">
    <property type="entry name" value="SULFOQUINOVOSYL TRANSFERASE SQD2"/>
    <property type="match status" value="1"/>
</dbReference>
<proteinExistence type="predicted"/>
<dbReference type="GO" id="GO:1901137">
    <property type="term" value="P:carbohydrate derivative biosynthetic process"/>
    <property type="evidence" value="ECO:0007669"/>
    <property type="project" value="UniProtKB-ARBA"/>
</dbReference>
<evidence type="ECO:0000259" key="3">
    <source>
        <dbReference type="Pfam" id="PF00534"/>
    </source>
</evidence>
<evidence type="ECO:0000313" key="6">
    <source>
        <dbReference type="Proteomes" id="UP000546324"/>
    </source>
</evidence>
<protein>
    <submittedName>
        <fullName evidence="5">Glycosyltransferase involved in cell wall biosynthesis</fullName>
    </submittedName>
</protein>
<dbReference type="CDD" id="cd03801">
    <property type="entry name" value="GT4_PimA-like"/>
    <property type="match status" value="1"/>
</dbReference>
<reference evidence="5 6" key="1">
    <citation type="submission" date="2020-08" db="EMBL/GenBank/DDBJ databases">
        <title>Sequencing the genomes of 1000 actinobacteria strains.</title>
        <authorList>
            <person name="Klenk H.-P."/>
        </authorList>
    </citation>
    <scope>NUCLEOTIDE SEQUENCE [LARGE SCALE GENOMIC DNA]</scope>
    <source>
        <strain evidence="5 6">DSM 43675</strain>
    </source>
</reference>